<evidence type="ECO:0000313" key="3">
    <source>
        <dbReference type="Proteomes" id="UP000289455"/>
    </source>
</evidence>
<accession>A0A4V1M5B6</accession>
<gene>
    <name evidence="2" type="ORF">ESB04_08905</name>
</gene>
<organism evidence="2 3">
    <name type="scientific">Aquirufa rosea</name>
    <dbReference type="NCBI Taxonomy" id="2509241"/>
    <lineage>
        <taxon>Bacteria</taxon>
        <taxon>Pseudomonadati</taxon>
        <taxon>Bacteroidota</taxon>
        <taxon>Cytophagia</taxon>
        <taxon>Cytophagales</taxon>
        <taxon>Flectobacillaceae</taxon>
        <taxon>Aquirufa</taxon>
    </lineage>
</organism>
<evidence type="ECO:0000259" key="1">
    <source>
        <dbReference type="Pfam" id="PF13568"/>
    </source>
</evidence>
<name>A0A4V1M5B6_9BACT</name>
<dbReference type="EMBL" id="SDHY01000005">
    <property type="protein sequence ID" value="RXK48156.1"/>
    <property type="molecule type" value="Genomic_DNA"/>
</dbReference>
<feature type="domain" description="Outer membrane protein beta-barrel" evidence="1">
    <location>
        <begin position="49"/>
        <end position="207"/>
    </location>
</feature>
<dbReference type="AlphaFoldDB" id="A0A4V1M5B6"/>
<comment type="caution">
    <text evidence="2">The sequence shown here is derived from an EMBL/GenBank/DDBJ whole genome shotgun (WGS) entry which is preliminary data.</text>
</comment>
<sequence length="232" mass="26149">MNISLYNPLRTKVYFLVIVFFALNLSMSAQVNKPKKIFHLAAKSVRFTGDGSAGEAFLFKPSVEVGFGMQFPINKQWSFNPEINLAQRGHHGKLYSSDSTFKERTITLNYLDFNPNFELTLGRVSEFSSNISIWGGPYFGIGLWDNTVEVSRVVNPANPNLYITVTNNTESFSSDFRRLDAGFKVGIGLISKRFVAAGFTYQTGMVNIKDATSKTFNQSLGIYLRVYFDDMF</sequence>
<dbReference type="Proteomes" id="UP000289455">
    <property type="component" value="Unassembled WGS sequence"/>
</dbReference>
<proteinExistence type="predicted"/>
<dbReference type="Pfam" id="PF13568">
    <property type="entry name" value="OMP_b-brl_2"/>
    <property type="match status" value="1"/>
</dbReference>
<dbReference type="OrthoDB" id="949314at2"/>
<dbReference type="InterPro" id="IPR025665">
    <property type="entry name" value="Beta-barrel_OMP_2"/>
</dbReference>
<reference evidence="2 3" key="1">
    <citation type="submission" date="2019-01" db="EMBL/GenBank/DDBJ databases">
        <title>Cytophagaceae bacterium strain CAR-16.</title>
        <authorList>
            <person name="Chen W.-M."/>
        </authorList>
    </citation>
    <scope>NUCLEOTIDE SEQUENCE [LARGE SCALE GENOMIC DNA]</scope>
    <source>
        <strain evidence="2 3">CAR-16</strain>
    </source>
</reference>
<evidence type="ECO:0000313" key="2">
    <source>
        <dbReference type="EMBL" id="RXK48156.1"/>
    </source>
</evidence>
<protein>
    <submittedName>
        <fullName evidence="2">PorT family protein</fullName>
    </submittedName>
</protein>
<keyword evidence="3" id="KW-1185">Reference proteome</keyword>